<protein>
    <submittedName>
        <fullName evidence="1">Uncharacterized protein</fullName>
    </submittedName>
</protein>
<feature type="non-terminal residue" evidence="1">
    <location>
        <position position="1"/>
    </location>
</feature>
<organism evidence="1 2">
    <name type="scientific">candidate division WS6 bacterium 34_10</name>
    <dbReference type="NCBI Taxonomy" id="1641389"/>
    <lineage>
        <taxon>Bacteria</taxon>
        <taxon>Candidatus Dojkabacteria</taxon>
    </lineage>
</organism>
<proteinExistence type="predicted"/>
<dbReference type="Proteomes" id="UP000053904">
    <property type="component" value="Unassembled WGS sequence"/>
</dbReference>
<dbReference type="EMBL" id="LGGO01000145">
    <property type="protein sequence ID" value="KUK76475.1"/>
    <property type="molecule type" value="Genomic_DNA"/>
</dbReference>
<dbReference type="AlphaFoldDB" id="A0A101HGL1"/>
<comment type="caution">
    <text evidence="1">The sequence shown here is derived from an EMBL/GenBank/DDBJ whole genome shotgun (WGS) entry which is preliminary data.</text>
</comment>
<accession>A0A101HGL1</accession>
<gene>
    <name evidence="1" type="ORF">XD93_0886</name>
</gene>
<evidence type="ECO:0000313" key="2">
    <source>
        <dbReference type="Proteomes" id="UP000053904"/>
    </source>
</evidence>
<sequence length="33" mass="3987">ILEIVIFLTDMITMEIESNFHIYKDERNKNTSK</sequence>
<evidence type="ECO:0000313" key="1">
    <source>
        <dbReference type="EMBL" id="KUK76475.1"/>
    </source>
</evidence>
<reference evidence="2" key="1">
    <citation type="journal article" date="2015" name="MBio">
        <title>Genome-Resolved Metagenomic Analysis Reveals Roles for Candidate Phyla and Other Microbial Community Members in Biogeochemical Transformations in Oil Reservoirs.</title>
        <authorList>
            <person name="Hu P."/>
            <person name="Tom L."/>
            <person name="Singh A."/>
            <person name="Thomas B.C."/>
            <person name="Baker B.J."/>
            <person name="Piceno Y.M."/>
            <person name="Andersen G.L."/>
            <person name="Banfield J.F."/>
        </authorList>
    </citation>
    <scope>NUCLEOTIDE SEQUENCE [LARGE SCALE GENOMIC DNA]</scope>
</reference>
<name>A0A101HGL1_9BACT</name>